<dbReference type="HOGENOM" id="CLU_1530545_0_0_4"/>
<organism evidence="2 3">
    <name type="scientific">Kingella denitrificans ATCC 33394</name>
    <dbReference type="NCBI Taxonomy" id="888741"/>
    <lineage>
        <taxon>Bacteria</taxon>
        <taxon>Pseudomonadati</taxon>
        <taxon>Pseudomonadota</taxon>
        <taxon>Betaproteobacteria</taxon>
        <taxon>Neisseriales</taxon>
        <taxon>Neisseriaceae</taxon>
        <taxon>Kingella</taxon>
    </lineage>
</organism>
<evidence type="ECO:0000313" key="2">
    <source>
        <dbReference type="EMBL" id="EGC16162.1"/>
    </source>
</evidence>
<keyword evidence="1" id="KW-0732">Signal</keyword>
<name>F0F300_9NEIS</name>
<evidence type="ECO:0000256" key="1">
    <source>
        <dbReference type="SAM" id="SignalP"/>
    </source>
</evidence>
<dbReference type="AlphaFoldDB" id="F0F300"/>
<sequence length="175" mass="19952">MRANCGTMIFKQHNRAKSSLHLKKGHPMPALIPAFAALLLASTPVSATADTLFYCQIANGKQVHIRQHDGNVRYRFGKNLARPELEFTQPKTQVYQRNFTIEDNGDRAHARQMWLRNGNADYVTTVLYLSEGRAYLLGVYHDGEYAEIPCRQRNAFEKITLIDALPELPDDFQTE</sequence>
<evidence type="ECO:0000313" key="3">
    <source>
        <dbReference type="Proteomes" id="UP000004088"/>
    </source>
</evidence>
<dbReference type="Proteomes" id="UP000004088">
    <property type="component" value="Unassembled WGS sequence"/>
</dbReference>
<protein>
    <submittedName>
        <fullName evidence="2">Uncharacterized protein</fullName>
    </submittedName>
</protein>
<comment type="caution">
    <text evidence="2">The sequence shown here is derived from an EMBL/GenBank/DDBJ whole genome shotgun (WGS) entry which is preliminary data.</text>
</comment>
<accession>F0F300</accession>
<dbReference type="EMBL" id="AEWV01000046">
    <property type="protein sequence ID" value="EGC16162.1"/>
    <property type="molecule type" value="Genomic_DNA"/>
</dbReference>
<reference evidence="2 3" key="1">
    <citation type="submission" date="2011-01" db="EMBL/GenBank/DDBJ databases">
        <authorList>
            <person name="Muzny D."/>
            <person name="Qin X."/>
            <person name="Deng J."/>
            <person name="Jiang H."/>
            <person name="Liu Y."/>
            <person name="Qu J."/>
            <person name="Song X.-Z."/>
            <person name="Zhang L."/>
            <person name="Thornton R."/>
            <person name="Coyle M."/>
            <person name="Francisco L."/>
            <person name="Jackson L."/>
            <person name="Javaid M."/>
            <person name="Korchina V."/>
            <person name="Kovar C."/>
            <person name="Mata R."/>
            <person name="Mathew T."/>
            <person name="Ngo R."/>
            <person name="Nguyen L."/>
            <person name="Nguyen N."/>
            <person name="Okwuonu G."/>
            <person name="Ongeri F."/>
            <person name="Pham C."/>
            <person name="Simmons D."/>
            <person name="Wilczek-Boney K."/>
            <person name="Hale W."/>
            <person name="Jakkamsetti A."/>
            <person name="Pham P."/>
            <person name="Ruth R."/>
            <person name="San Lucas F."/>
            <person name="Warren J."/>
            <person name="Zhang J."/>
            <person name="Zhao Z."/>
            <person name="Zhou C."/>
            <person name="Zhu D."/>
            <person name="Lee S."/>
            <person name="Bess C."/>
            <person name="Blankenburg K."/>
            <person name="Forbes L."/>
            <person name="Fu Q."/>
            <person name="Gubbala S."/>
            <person name="Hirani K."/>
            <person name="Jayaseelan J.C."/>
            <person name="Lara F."/>
            <person name="Munidasa M."/>
            <person name="Palculict T."/>
            <person name="Patil S."/>
            <person name="Pu L.-L."/>
            <person name="Saada N."/>
            <person name="Tang L."/>
            <person name="Weissenberger G."/>
            <person name="Zhu Y."/>
            <person name="Hemphill L."/>
            <person name="Shang Y."/>
            <person name="Youmans B."/>
            <person name="Ayvaz T."/>
            <person name="Ross M."/>
            <person name="Santibanez J."/>
            <person name="Aqrawi P."/>
            <person name="Gross S."/>
            <person name="Joshi V."/>
            <person name="Fowler G."/>
            <person name="Nazareth L."/>
            <person name="Reid J."/>
            <person name="Worley K."/>
            <person name="Petrosino J."/>
            <person name="Highlander S."/>
            <person name="Gibbs R."/>
        </authorList>
    </citation>
    <scope>NUCLEOTIDE SEQUENCE [LARGE SCALE GENOMIC DNA]</scope>
    <source>
        <strain evidence="2 3">ATCC 33394</strain>
    </source>
</reference>
<gene>
    <name evidence="2" type="ORF">HMPREF9098_2485</name>
</gene>
<dbReference type="STRING" id="888741.HMPREF9098_2485"/>
<feature type="chain" id="PRO_5003247671" evidence="1">
    <location>
        <begin position="50"/>
        <end position="175"/>
    </location>
</feature>
<proteinExistence type="predicted"/>
<keyword evidence="3" id="KW-1185">Reference proteome</keyword>
<feature type="signal peptide" evidence="1">
    <location>
        <begin position="1"/>
        <end position="49"/>
    </location>
</feature>